<evidence type="ECO:0000313" key="2">
    <source>
        <dbReference type="Proteomes" id="UP000015105"/>
    </source>
</evidence>
<dbReference type="AlphaFoldDB" id="A0A452Z7Y3"/>
<keyword evidence="2" id="KW-1185">Reference proteome</keyword>
<reference evidence="1" key="3">
    <citation type="journal article" date="2017" name="Nature">
        <title>Genome sequence of the progenitor of the wheat D genome Aegilops tauschii.</title>
        <authorList>
            <person name="Luo M.C."/>
            <person name="Gu Y.Q."/>
            <person name="Puiu D."/>
            <person name="Wang H."/>
            <person name="Twardziok S.O."/>
            <person name="Deal K.R."/>
            <person name="Huo N."/>
            <person name="Zhu T."/>
            <person name="Wang L."/>
            <person name="Wang Y."/>
            <person name="McGuire P.E."/>
            <person name="Liu S."/>
            <person name="Long H."/>
            <person name="Ramasamy R.K."/>
            <person name="Rodriguez J.C."/>
            <person name="Van S.L."/>
            <person name="Yuan L."/>
            <person name="Wang Z."/>
            <person name="Xia Z."/>
            <person name="Xiao L."/>
            <person name="Anderson O.D."/>
            <person name="Ouyang S."/>
            <person name="Liang Y."/>
            <person name="Zimin A.V."/>
            <person name="Pertea G."/>
            <person name="Qi P."/>
            <person name="Bennetzen J.L."/>
            <person name="Dai X."/>
            <person name="Dawson M.W."/>
            <person name="Muller H.G."/>
            <person name="Kugler K."/>
            <person name="Rivarola-Duarte L."/>
            <person name="Spannagl M."/>
            <person name="Mayer K.F.X."/>
            <person name="Lu F.H."/>
            <person name="Bevan M.W."/>
            <person name="Leroy P."/>
            <person name="Li P."/>
            <person name="You F.M."/>
            <person name="Sun Q."/>
            <person name="Liu Z."/>
            <person name="Lyons E."/>
            <person name="Wicker T."/>
            <person name="Salzberg S.L."/>
            <person name="Devos K.M."/>
            <person name="Dvorak J."/>
        </authorList>
    </citation>
    <scope>NUCLEOTIDE SEQUENCE [LARGE SCALE GENOMIC DNA]</scope>
    <source>
        <strain evidence="1">cv. AL8/78</strain>
    </source>
</reference>
<dbReference type="Proteomes" id="UP000015105">
    <property type="component" value="Chromosome 1D"/>
</dbReference>
<name>A0A452Z7Y3_AEGTS</name>
<protein>
    <submittedName>
        <fullName evidence="1">Uncharacterized protein</fullName>
    </submittedName>
</protein>
<sequence>MLLYAKDSMISNAVSEKALEAFEDPGLVRKPGTIALSNT</sequence>
<reference evidence="1" key="5">
    <citation type="journal article" date="2021" name="G3 (Bethesda)">
        <title>Aegilops tauschii genome assembly Aet v5.0 features greater sequence contiguity and improved annotation.</title>
        <authorList>
            <person name="Wang L."/>
            <person name="Zhu T."/>
            <person name="Rodriguez J.C."/>
            <person name="Deal K.R."/>
            <person name="Dubcovsky J."/>
            <person name="McGuire P.E."/>
            <person name="Lux T."/>
            <person name="Spannagl M."/>
            <person name="Mayer K.F.X."/>
            <person name="Baldrich P."/>
            <person name="Meyers B.C."/>
            <person name="Huo N."/>
            <person name="Gu Y.Q."/>
            <person name="Zhou H."/>
            <person name="Devos K.M."/>
            <person name="Bennetzen J.L."/>
            <person name="Unver T."/>
            <person name="Budak H."/>
            <person name="Gulick P.J."/>
            <person name="Galiba G."/>
            <person name="Kalapos B."/>
            <person name="Nelson D.R."/>
            <person name="Li P."/>
            <person name="You F.M."/>
            <person name="Luo M.C."/>
            <person name="Dvorak J."/>
        </authorList>
    </citation>
    <scope>NUCLEOTIDE SEQUENCE [LARGE SCALE GENOMIC DNA]</scope>
    <source>
        <strain evidence="1">cv. AL8/78</strain>
    </source>
</reference>
<dbReference type="EnsemblPlants" id="AET1Gv20665500.28">
    <property type="protein sequence ID" value="AET1Gv20665500.28"/>
    <property type="gene ID" value="AET1Gv20665500"/>
</dbReference>
<accession>A0A452Z7Y3</accession>
<proteinExistence type="predicted"/>
<organism evidence="1 2">
    <name type="scientific">Aegilops tauschii subsp. strangulata</name>
    <name type="common">Goatgrass</name>
    <dbReference type="NCBI Taxonomy" id="200361"/>
    <lineage>
        <taxon>Eukaryota</taxon>
        <taxon>Viridiplantae</taxon>
        <taxon>Streptophyta</taxon>
        <taxon>Embryophyta</taxon>
        <taxon>Tracheophyta</taxon>
        <taxon>Spermatophyta</taxon>
        <taxon>Magnoliopsida</taxon>
        <taxon>Liliopsida</taxon>
        <taxon>Poales</taxon>
        <taxon>Poaceae</taxon>
        <taxon>BOP clade</taxon>
        <taxon>Pooideae</taxon>
        <taxon>Triticodae</taxon>
        <taxon>Triticeae</taxon>
        <taxon>Triticinae</taxon>
        <taxon>Aegilops</taxon>
    </lineage>
</organism>
<reference evidence="2" key="2">
    <citation type="journal article" date="2017" name="Nat. Plants">
        <title>The Aegilops tauschii genome reveals multiple impacts of transposons.</title>
        <authorList>
            <person name="Zhao G."/>
            <person name="Zou C."/>
            <person name="Li K."/>
            <person name="Wang K."/>
            <person name="Li T."/>
            <person name="Gao L."/>
            <person name="Zhang X."/>
            <person name="Wang H."/>
            <person name="Yang Z."/>
            <person name="Liu X."/>
            <person name="Jiang W."/>
            <person name="Mao L."/>
            <person name="Kong X."/>
            <person name="Jiao Y."/>
            <person name="Jia J."/>
        </authorList>
    </citation>
    <scope>NUCLEOTIDE SEQUENCE [LARGE SCALE GENOMIC DNA]</scope>
    <source>
        <strain evidence="2">cv. AL8/78</strain>
    </source>
</reference>
<dbReference type="Gramene" id="AET1Gv20665500.28">
    <property type="protein sequence ID" value="AET1Gv20665500.28"/>
    <property type="gene ID" value="AET1Gv20665500"/>
</dbReference>
<reference evidence="2" key="1">
    <citation type="journal article" date="2014" name="Science">
        <title>Ancient hybridizations among the ancestral genomes of bread wheat.</title>
        <authorList>
            <consortium name="International Wheat Genome Sequencing Consortium,"/>
            <person name="Marcussen T."/>
            <person name="Sandve S.R."/>
            <person name="Heier L."/>
            <person name="Spannagl M."/>
            <person name="Pfeifer M."/>
            <person name="Jakobsen K.S."/>
            <person name="Wulff B.B."/>
            <person name="Steuernagel B."/>
            <person name="Mayer K.F."/>
            <person name="Olsen O.A."/>
        </authorList>
    </citation>
    <scope>NUCLEOTIDE SEQUENCE [LARGE SCALE GENOMIC DNA]</scope>
    <source>
        <strain evidence="2">cv. AL8/78</strain>
    </source>
</reference>
<reference evidence="1" key="4">
    <citation type="submission" date="2019-03" db="UniProtKB">
        <authorList>
            <consortium name="EnsemblPlants"/>
        </authorList>
    </citation>
    <scope>IDENTIFICATION</scope>
</reference>
<evidence type="ECO:0000313" key="1">
    <source>
        <dbReference type="EnsemblPlants" id="AET1Gv20665500.28"/>
    </source>
</evidence>